<keyword evidence="15" id="KW-1185">Reference proteome</keyword>
<dbReference type="GeneID" id="5128153"/>
<evidence type="ECO:0000256" key="6">
    <source>
        <dbReference type="ARBA" id="ARBA00022691"/>
    </source>
</evidence>
<dbReference type="AlphaFoldDB" id="A5DF64"/>
<dbReference type="EMBL" id="CH408156">
    <property type="protein sequence ID" value="EDK37817.2"/>
    <property type="molecule type" value="Genomic_DNA"/>
</dbReference>
<dbReference type="VEuPathDB" id="FungiDB:PGUG_01915"/>
<dbReference type="STRING" id="294746.A5DF64"/>
<evidence type="ECO:0000313" key="15">
    <source>
        <dbReference type="Proteomes" id="UP000001997"/>
    </source>
</evidence>
<evidence type="ECO:0000256" key="8">
    <source>
        <dbReference type="ARBA" id="ARBA00030554"/>
    </source>
</evidence>
<evidence type="ECO:0000256" key="3">
    <source>
        <dbReference type="ARBA" id="ARBA00012750"/>
    </source>
</evidence>
<dbReference type="SUPFAM" id="SSF111278">
    <property type="entry name" value="SSo0622-like"/>
    <property type="match status" value="1"/>
</dbReference>
<reference evidence="14 15" key="1">
    <citation type="journal article" date="2009" name="Nature">
        <title>Evolution of pathogenicity and sexual reproduction in eight Candida genomes.</title>
        <authorList>
            <person name="Butler G."/>
            <person name="Rasmussen M.D."/>
            <person name="Lin M.F."/>
            <person name="Santos M.A."/>
            <person name="Sakthikumar S."/>
            <person name="Munro C.A."/>
            <person name="Rheinbay E."/>
            <person name="Grabherr M."/>
            <person name="Forche A."/>
            <person name="Reedy J.L."/>
            <person name="Agrafioti I."/>
            <person name="Arnaud M.B."/>
            <person name="Bates S."/>
            <person name="Brown A.J."/>
            <person name="Brunke S."/>
            <person name="Costanzo M.C."/>
            <person name="Fitzpatrick D.A."/>
            <person name="de Groot P.W."/>
            <person name="Harris D."/>
            <person name="Hoyer L.L."/>
            <person name="Hube B."/>
            <person name="Klis F.M."/>
            <person name="Kodira C."/>
            <person name="Lennard N."/>
            <person name="Logue M.E."/>
            <person name="Martin R."/>
            <person name="Neiman A.M."/>
            <person name="Nikolaou E."/>
            <person name="Quail M.A."/>
            <person name="Quinn J."/>
            <person name="Santos M.C."/>
            <person name="Schmitzberger F.F."/>
            <person name="Sherlock G."/>
            <person name="Shah P."/>
            <person name="Silverstein K.A."/>
            <person name="Skrzypek M.S."/>
            <person name="Soll D."/>
            <person name="Staggs R."/>
            <person name="Stansfield I."/>
            <person name="Stumpf M.P."/>
            <person name="Sudbery P.E."/>
            <person name="Srikantha T."/>
            <person name="Zeng Q."/>
            <person name="Berman J."/>
            <person name="Berriman M."/>
            <person name="Heitman J."/>
            <person name="Gow N.A."/>
            <person name="Lorenz M.C."/>
            <person name="Birren B.W."/>
            <person name="Kellis M."/>
            <person name="Cuomo C.A."/>
        </authorList>
    </citation>
    <scope>NUCLEOTIDE SEQUENCE [LARGE SCALE GENOMIC DNA]</scope>
    <source>
        <strain evidence="15">ATCC 6260 / CBS 566 / DSM 6381 / JCM 1539 / NBRC 10279 / NRRL Y-324</strain>
    </source>
</reference>
<keyword evidence="4" id="KW-0489">Methyltransferase</keyword>
<dbReference type="Proteomes" id="UP000001997">
    <property type="component" value="Unassembled WGS sequence"/>
</dbReference>
<evidence type="ECO:0000313" key="14">
    <source>
        <dbReference type="EMBL" id="EDK37817.2"/>
    </source>
</evidence>
<dbReference type="FunCoup" id="A5DF64">
    <property type="interactions" value="60"/>
</dbReference>
<protein>
    <recommendedName>
        <fullName evidence="11">tRNA wybutosine-synthesizing protein 3</fullName>
        <ecNumber evidence="3">2.1.1.282</ecNumber>
    </recommendedName>
    <alternativeName>
        <fullName evidence="8">tRNA(Phe) 7-((3-amino-3-carboxypropyl)-4-demethylwyosine(37)-N(4))-methyltransferase</fullName>
    </alternativeName>
</protein>
<keyword evidence="7" id="KW-0819">tRNA processing</keyword>
<dbReference type="RefSeq" id="XP_001486244.2">
    <property type="nucleotide sequence ID" value="XM_001486194.1"/>
</dbReference>
<evidence type="ECO:0000256" key="1">
    <source>
        <dbReference type="ARBA" id="ARBA00004797"/>
    </source>
</evidence>
<dbReference type="OMA" id="TWLYVSH"/>
<evidence type="ECO:0000256" key="12">
    <source>
        <dbReference type="SAM" id="MobiDB-lite"/>
    </source>
</evidence>
<comment type="catalytic activity">
    <reaction evidence="9">
        <text>4-demethyl-7-[(3S)-3-amino-3-carboxypropyl]wyosine(37) in tRNA(Phe) + S-adenosyl-L-methionine = 7-[(3S)-3-amino-3-carboxypropyl]wyosine(37) in tRNA(Phe) + S-adenosyl-L-homocysteine + H(+)</text>
        <dbReference type="Rhea" id="RHEA:36635"/>
        <dbReference type="Rhea" id="RHEA-COMP:10378"/>
        <dbReference type="Rhea" id="RHEA-COMP:10379"/>
        <dbReference type="ChEBI" id="CHEBI:15378"/>
        <dbReference type="ChEBI" id="CHEBI:57856"/>
        <dbReference type="ChEBI" id="CHEBI:59789"/>
        <dbReference type="ChEBI" id="CHEBI:73543"/>
        <dbReference type="ChEBI" id="CHEBI:73550"/>
        <dbReference type="EC" id="2.1.1.282"/>
    </reaction>
</comment>
<dbReference type="eggNOG" id="KOG1228">
    <property type="taxonomic scope" value="Eukaryota"/>
</dbReference>
<feature type="compositionally biased region" description="Basic and acidic residues" evidence="12">
    <location>
        <begin position="225"/>
        <end position="255"/>
    </location>
</feature>
<evidence type="ECO:0000256" key="9">
    <source>
        <dbReference type="ARBA" id="ARBA00049202"/>
    </source>
</evidence>
<sequence>MQDPFDQKKSYILQEIASSVLDASPKGTIDEPCWPIIQTINSHPDMVTTSSCSGRVSVFLEGVKQSDAVNRSIGAKGHEGRWLFVSHDPKELSGWYNRMNFEYVSSGFQIGASTRYILFKFEPLILHVKCRNTIMANRVYQAAMACGFRESGIGTNDIVGIRISIKLDIPIGYFDNQIFKIMVSEEYLQLATKLAEDRFAENFRKLQQLERSMESLRVLSAEASSHIETKEERRERKRKEGLERQRLKRENDDKNSTSQVWSKLTK</sequence>
<comment type="pathway">
    <text evidence="1">tRNA modification; wybutosine-tRNA(Phe) biosynthesis.</text>
</comment>
<gene>
    <name evidence="14" type="ORF">PGUG_01915</name>
</gene>
<dbReference type="InterPro" id="IPR036602">
    <property type="entry name" value="tRNA_yW-synthesising-like_sf"/>
</dbReference>
<accession>A5DF64</accession>
<dbReference type="GO" id="GO:0008175">
    <property type="term" value="F:tRNA methyltransferase activity"/>
    <property type="evidence" value="ECO:0007669"/>
    <property type="project" value="EnsemblFungi"/>
</dbReference>
<feature type="compositionally biased region" description="Polar residues" evidence="12">
    <location>
        <begin position="256"/>
        <end position="266"/>
    </location>
</feature>
<evidence type="ECO:0000259" key="13">
    <source>
        <dbReference type="Pfam" id="PF02676"/>
    </source>
</evidence>
<evidence type="ECO:0000256" key="7">
    <source>
        <dbReference type="ARBA" id="ARBA00022694"/>
    </source>
</evidence>
<evidence type="ECO:0000256" key="11">
    <source>
        <dbReference type="ARBA" id="ARBA00069229"/>
    </source>
</evidence>
<feature type="region of interest" description="Disordered" evidence="12">
    <location>
        <begin position="223"/>
        <end position="266"/>
    </location>
</feature>
<comment type="similarity">
    <text evidence="2">Belongs to the TYW3 family.</text>
</comment>
<dbReference type="FunFam" id="3.30.1960.10:FF:000003">
    <property type="entry name" value="tRNA methyltransferase"/>
    <property type="match status" value="1"/>
</dbReference>
<evidence type="ECO:0000256" key="2">
    <source>
        <dbReference type="ARBA" id="ARBA00008569"/>
    </source>
</evidence>
<name>A5DF64_PICGU</name>
<dbReference type="PANTHER" id="PTHR48418:SF1">
    <property type="entry name" value="TRNA WYBUTOSINE-SYNTHESIZING PROTEIN 3"/>
    <property type="match status" value="1"/>
</dbReference>
<dbReference type="GO" id="GO:0031591">
    <property type="term" value="P:wybutosine biosynthetic process"/>
    <property type="evidence" value="ECO:0007669"/>
    <property type="project" value="EnsemblFungi"/>
</dbReference>
<keyword evidence="6" id="KW-0949">S-adenosyl-L-methionine</keyword>
<dbReference type="InParanoid" id="A5DF64"/>
<dbReference type="HOGENOM" id="CLU_047426_0_0_1"/>
<proteinExistence type="inferred from homology"/>
<evidence type="ECO:0000256" key="5">
    <source>
        <dbReference type="ARBA" id="ARBA00022679"/>
    </source>
</evidence>
<dbReference type="Pfam" id="PF02676">
    <property type="entry name" value="TYW3"/>
    <property type="match status" value="1"/>
</dbReference>
<dbReference type="OrthoDB" id="263283at2759"/>
<dbReference type="Gene3D" id="3.30.1960.10">
    <property type="entry name" value="tRNA wybutosine-synthesizing-like"/>
    <property type="match status" value="1"/>
</dbReference>
<organism evidence="14 15">
    <name type="scientific">Meyerozyma guilliermondii (strain ATCC 6260 / CBS 566 / DSM 6381 / JCM 1539 / NBRC 10279 / NRRL Y-324)</name>
    <name type="common">Yeast</name>
    <name type="synonym">Candida guilliermondii</name>
    <dbReference type="NCBI Taxonomy" id="294746"/>
    <lineage>
        <taxon>Eukaryota</taxon>
        <taxon>Fungi</taxon>
        <taxon>Dikarya</taxon>
        <taxon>Ascomycota</taxon>
        <taxon>Saccharomycotina</taxon>
        <taxon>Pichiomycetes</taxon>
        <taxon>Debaryomycetaceae</taxon>
        <taxon>Meyerozyma</taxon>
    </lineage>
</organism>
<dbReference type="PANTHER" id="PTHR48418">
    <property type="entry name" value="TRNA WYBUTOSINE-SYNTHESIZING PROTEIN 3"/>
    <property type="match status" value="1"/>
</dbReference>
<dbReference type="KEGG" id="pgu:PGUG_01915"/>
<comment type="function">
    <text evidence="10">S-adenosyl-L-methionine-dependent methyltransferase that acts as a component of the wybutosine biosynthesis pathway. Wybutosine is a hyper modified guanosine with a tricyclic base found at the 3'-position adjacent to the anticodon of eukaryotic phenylalanine tRNA. Probably methylates N-4 position of wybutosine-86 to produce wybutosine-72.</text>
</comment>
<keyword evidence="5" id="KW-0808">Transferase</keyword>
<dbReference type="GO" id="GO:0030488">
    <property type="term" value="P:tRNA methylation"/>
    <property type="evidence" value="ECO:0007669"/>
    <property type="project" value="EnsemblFungi"/>
</dbReference>
<evidence type="ECO:0000256" key="10">
    <source>
        <dbReference type="ARBA" id="ARBA00058049"/>
    </source>
</evidence>
<dbReference type="EC" id="2.1.1.282" evidence="3"/>
<evidence type="ECO:0000256" key="4">
    <source>
        <dbReference type="ARBA" id="ARBA00022603"/>
    </source>
</evidence>
<dbReference type="InterPro" id="IPR003827">
    <property type="entry name" value="tRNA_yW-synthesising"/>
</dbReference>
<feature type="domain" description="tRNA wybutosine-synthesizing protein" evidence="13">
    <location>
        <begin position="7"/>
        <end position="214"/>
    </location>
</feature>